<dbReference type="Pfam" id="PF13671">
    <property type="entry name" value="AAA_33"/>
    <property type="match status" value="1"/>
</dbReference>
<sequence length="405" mass="45367">MTTPSPQHPDAALLARLRAPRPLYGASHVELAALVPAPGERPDWTRLLAALPPLELLALTPQDPIYHAEGDVWTHTRMVIEALLKLSDYQSAPAERRFVLFYAALLHDIAKPATTTLDPISGRIGQPGHSARGAVDARILLWRAGVPFHLREAICRLIAVHQVPFYAFRNSRSGATPEFTVRRLSHQSSLRELAALAEADMRGRDCANAAEVLVDIELFRELAREEGCYDSPRCFADPWTRMRYFRGDDVHPDYAYHRPTGSTVTVLSGLPASGKSRWIARERPDLPLIGFDEARSELGLKYGENDGAAAHHAVDSAKELLRRQAPFVWNATHLSRQMRQKTLDLLFAYGATVEVVYLEASEATLYDRNRRRDTTLANAGIERMLFRWEVVLPTEAHEVSYLVEA</sequence>
<dbReference type="InterPro" id="IPR003607">
    <property type="entry name" value="HD/PDEase_dom"/>
</dbReference>
<keyword evidence="1" id="KW-0547">Nucleotide-binding</keyword>
<dbReference type="CDD" id="cd00077">
    <property type="entry name" value="HDc"/>
    <property type="match status" value="1"/>
</dbReference>
<dbReference type="SUPFAM" id="SSF109604">
    <property type="entry name" value="HD-domain/PDEase-like"/>
    <property type="match status" value="1"/>
</dbReference>
<feature type="domain" description="HD" evidence="2">
    <location>
        <begin position="72"/>
        <end position="165"/>
    </location>
</feature>
<dbReference type="Pfam" id="PF01966">
    <property type="entry name" value="HD"/>
    <property type="match status" value="1"/>
</dbReference>
<dbReference type="RefSeq" id="WP_378161444.1">
    <property type="nucleotide sequence ID" value="NZ_JBHSBU010000001.1"/>
</dbReference>
<dbReference type="PANTHER" id="PTHR47545:SF1">
    <property type="entry name" value="MULTIFUNCTIONAL CCA PROTEIN"/>
    <property type="match status" value="1"/>
</dbReference>
<accession>A0ABV8MKC7</accession>
<gene>
    <name evidence="3" type="ORF">ACFOW7_04390</name>
</gene>
<dbReference type="InterPro" id="IPR006674">
    <property type="entry name" value="HD_domain"/>
</dbReference>
<comment type="caution">
    <text evidence="3">The sequence shown here is derived from an EMBL/GenBank/DDBJ whole genome shotgun (WGS) entry which is preliminary data.</text>
</comment>
<dbReference type="Gene3D" id="1.10.3090.10">
    <property type="entry name" value="cca-adding enzyme, domain 2"/>
    <property type="match status" value="1"/>
</dbReference>
<dbReference type="SUPFAM" id="SSF52540">
    <property type="entry name" value="P-loop containing nucleoside triphosphate hydrolases"/>
    <property type="match status" value="1"/>
</dbReference>
<organism evidence="3 4">
    <name type="scientific">Chitinimonas lacunae</name>
    <dbReference type="NCBI Taxonomy" id="1963018"/>
    <lineage>
        <taxon>Bacteria</taxon>
        <taxon>Pseudomonadati</taxon>
        <taxon>Pseudomonadota</taxon>
        <taxon>Betaproteobacteria</taxon>
        <taxon>Neisseriales</taxon>
        <taxon>Chitinibacteraceae</taxon>
        <taxon>Chitinimonas</taxon>
    </lineage>
</organism>
<dbReference type="InterPro" id="IPR050124">
    <property type="entry name" value="tRNA_CCA-adding_enzyme"/>
</dbReference>
<keyword evidence="4" id="KW-1185">Reference proteome</keyword>
<evidence type="ECO:0000313" key="3">
    <source>
        <dbReference type="EMBL" id="MFC4158597.1"/>
    </source>
</evidence>
<dbReference type="InterPro" id="IPR027417">
    <property type="entry name" value="P-loop_NTPase"/>
</dbReference>
<proteinExistence type="predicted"/>
<evidence type="ECO:0000313" key="4">
    <source>
        <dbReference type="Proteomes" id="UP001595791"/>
    </source>
</evidence>
<dbReference type="Gene3D" id="3.40.50.300">
    <property type="entry name" value="P-loop containing nucleotide triphosphate hydrolases"/>
    <property type="match status" value="1"/>
</dbReference>
<dbReference type="EMBL" id="JBHSBU010000001">
    <property type="protein sequence ID" value="MFC4158597.1"/>
    <property type="molecule type" value="Genomic_DNA"/>
</dbReference>
<evidence type="ECO:0000256" key="1">
    <source>
        <dbReference type="ARBA" id="ARBA00022741"/>
    </source>
</evidence>
<reference evidence="4" key="1">
    <citation type="journal article" date="2019" name="Int. J. Syst. Evol. Microbiol.">
        <title>The Global Catalogue of Microorganisms (GCM) 10K type strain sequencing project: providing services to taxonomists for standard genome sequencing and annotation.</title>
        <authorList>
            <consortium name="The Broad Institute Genomics Platform"/>
            <consortium name="The Broad Institute Genome Sequencing Center for Infectious Disease"/>
            <person name="Wu L."/>
            <person name="Ma J."/>
        </authorList>
    </citation>
    <scope>NUCLEOTIDE SEQUENCE [LARGE SCALE GENOMIC DNA]</scope>
    <source>
        <strain evidence="4">LMG 29894</strain>
    </source>
</reference>
<evidence type="ECO:0000259" key="2">
    <source>
        <dbReference type="Pfam" id="PF01966"/>
    </source>
</evidence>
<dbReference type="PANTHER" id="PTHR47545">
    <property type="entry name" value="MULTIFUNCTIONAL CCA PROTEIN"/>
    <property type="match status" value="1"/>
</dbReference>
<dbReference type="Proteomes" id="UP001595791">
    <property type="component" value="Unassembled WGS sequence"/>
</dbReference>
<protein>
    <submittedName>
        <fullName evidence="3">AAA family ATPase</fullName>
    </submittedName>
</protein>
<name>A0ABV8MKC7_9NEIS</name>